<protein>
    <submittedName>
        <fullName evidence="5">Gfo/Idh/MocA family oxidoreductase</fullName>
    </submittedName>
</protein>
<evidence type="ECO:0000259" key="3">
    <source>
        <dbReference type="Pfam" id="PF01408"/>
    </source>
</evidence>
<proteinExistence type="inferred from homology"/>
<comment type="caution">
    <text evidence="5">The sequence shown here is derived from an EMBL/GenBank/DDBJ whole genome shotgun (WGS) entry which is preliminary data.</text>
</comment>
<dbReference type="PANTHER" id="PTHR22604:SF105">
    <property type="entry name" value="TRANS-1,2-DIHYDROBENZENE-1,2-DIOL DEHYDROGENASE"/>
    <property type="match status" value="1"/>
</dbReference>
<dbReference type="EMBL" id="BAAARW010000008">
    <property type="protein sequence ID" value="GAA2412235.1"/>
    <property type="molecule type" value="Genomic_DNA"/>
</dbReference>
<reference evidence="5 6" key="1">
    <citation type="journal article" date="2019" name="Int. J. Syst. Evol. Microbiol.">
        <title>The Global Catalogue of Microorganisms (GCM) 10K type strain sequencing project: providing services to taxonomists for standard genome sequencing and annotation.</title>
        <authorList>
            <consortium name="The Broad Institute Genomics Platform"/>
            <consortium name="The Broad Institute Genome Sequencing Center for Infectious Disease"/>
            <person name="Wu L."/>
            <person name="Ma J."/>
        </authorList>
    </citation>
    <scope>NUCLEOTIDE SEQUENCE [LARGE SCALE GENOMIC DNA]</scope>
    <source>
        <strain evidence="5 6">JCM 3325</strain>
    </source>
</reference>
<keyword evidence="6" id="KW-1185">Reference proteome</keyword>
<dbReference type="InterPro" id="IPR000683">
    <property type="entry name" value="Gfo/Idh/MocA-like_OxRdtase_N"/>
</dbReference>
<dbReference type="Pfam" id="PF22725">
    <property type="entry name" value="GFO_IDH_MocA_C3"/>
    <property type="match status" value="1"/>
</dbReference>
<dbReference type="SUPFAM" id="SSF55347">
    <property type="entry name" value="Glyceraldehyde-3-phosphate dehydrogenase-like, C-terminal domain"/>
    <property type="match status" value="1"/>
</dbReference>
<feature type="domain" description="Gfo/Idh/MocA-like oxidoreductase N-terminal" evidence="3">
    <location>
        <begin position="22"/>
        <end position="138"/>
    </location>
</feature>
<dbReference type="PANTHER" id="PTHR22604">
    <property type="entry name" value="OXIDOREDUCTASES"/>
    <property type="match status" value="1"/>
</dbReference>
<evidence type="ECO:0000313" key="6">
    <source>
        <dbReference type="Proteomes" id="UP001501231"/>
    </source>
</evidence>
<dbReference type="InterPro" id="IPR050984">
    <property type="entry name" value="Gfo/Idh/MocA_domain"/>
</dbReference>
<organism evidence="5 6">
    <name type="scientific">Actinomadura vinacea</name>
    <dbReference type="NCBI Taxonomy" id="115336"/>
    <lineage>
        <taxon>Bacteria</taxon>
        <taxon>Bacillati</taxon>
        <taxon>Actinomycetota</taxon>
        <taxon>Actinomycetes</taxon>
        <taxon>Streptosporangiales</taxon>
        <taxon>Thermomonosporaceae</taxon>
        <taxon>Actinomadura</taxon>
    </lineage>
</organism>
<dbReference type="InterPro" id="IPR036291">
    <property type="entry name" value="NAD(P)-bd_dom_sf"/>
</dbReference>
<dbReference type="Pfam" id="PF01408">
    <property type="entry name" value="GFO_IDH_MocA"/>
    <property type="match status" value="1"/>
</dbReference>
<evidence type="ECO:0000313" key="5">
    <source>
        <dbReference type="EMBL" id="GAA2412235.1"/>
    </source>
</evidence>
<evidence type="ECO:0000256" key="2">
    <source>
        <dbReference type="ARBA" id="ARBA00023002"/>
    </source>
</evidence>
<dbReference type="Gene3D" id="3.30.360.10">
    <property type="entry name" value="Dihydrodipicolinate Reductase, domain 2"/>
    <property type="match status" value="1"/>
</dbReference>
<keyword evidence="2" id="KW-0560">Oxidoreductase</keyword>
<dbReference type="Gene3D" id="3.40.50.720">
    <property type="entry name" value="NAD(P)-binding Rossmann-like Domain"/>
    <property type="match status" value="1"/>
</dbReference>
<accession>A0ABN3IRL7</accession>
<name>A0ABN3IRL7_9ACTN</name>
<dbReference type="InterPro" id="IPR055170">
    <property type="entry name" value="GFO_IDH_MocA-like_dom"/>
</dbReference>
<sequence>MRTAANRWAAAAGPRLGERAVIRWGVVGPGTIAAEFAEAMGPAGGGQIVAVASRSLARAEAFADRFGIARRYGEVAGLAADPDIDVVYVATPQSRHEQDTLAFLAAGKHVLCEKPFALDAGQARRMVQEARARGLFLMEAVWSRFLPSYRTLVEVIGSGRIGEPLLVEADFGFRMPEDPRHRLFRPELGGGALLDLGIYPVQLCSLVLGPVAHVVADGVIGQTGVDEQVAAVLRHSGGKLGVVKAAIRTNMACTARIAGTDGSIDLPAFMHWPQALTITTHAGGTERIDASYEGSGLRFEIDEVHHCLALGLTESPAMTLDETIALASTLDAIRAQIPAGGTRSTPSSNAAGSVL</sequence>
<feature type="domain" description="GFO/IDH/MocA-like oxidoreductase" evidence="4">
    <location>
        <begin position="149"/>
        <end position="264"/>
    </location>
</feature>
<dbReference type="Proteomes" id="UP001501231">
    <property type="component" value="Unassembled WGS sequence"/>
</dbReference>
<gene>
    <name evidence="5" type="ORF">GCM10010191_21970</name>
</gene>
<evidence type="ECO:0000256" key="1">
    <source>
        <dbReference type="ARBA" id="ARBA00010928"/>
    </source>
</evidence>
<evidence type="ECO:0000259" key="4">
    <source>
        <dbReference type="Pfam" id="PF22725"/>
    </source>
</evidence>
<dbReference type="SUPFAM" id="SSF51735">
    <property type="entry name" value="NAD(P)-binding Rossmann-fold domains"/>
    <property type="match status" value="1"/>
</dbReference>
<comment type="similarity">
    <text evidence="1">Belongs to the Gfo/Idh/MocA family.</text>
</comment>